<dbReference type="Proteomes" id="UP001240164">
    <property type="component" value="Unassembled WGS sequence"/>
</dbReference>
<protein>
    <submittedName>
        <fullName evidence="1">Sulfur carrier protein ThiS</fullName>
    </submittedName>
</protein>
<evidence type="ECO:0000313" key="1">
    <source>
        <dbReference type="EMBL" id="MDP9802219.1"/>
    </source>
</evidence>
<dbReference type="PROSITE" id="PS51257">
    <property type="entry name" value="PROKAR_LIPOPROTEIN"/>
    <property type="match status" value="1"/>
</dbReference>
<gene>
    <name evidence="1" type="ORF">J2771_000473</name>
</gene>
<comment type="caution">
    <text evidence="1">The sequence shown here is derived from an EMBL/GenBank/DDBJ whole genome shotgun (WGS) entry which is preliminary data.</text>
</comment>
<organism evidence="1 2">
    <name type="scientific">Acinetobacter calcoaceticus</name>
    <dbReference type="NCBI Taxonomy" id="471"/>
    <lineage>
        <taxon>Bacteria</taxon>
        <taxon>Pseudomonadati</taxon>
        <taxon>Pseudomonadota</taxon>
        <taxon>Gammaproteobacteria</taxon>
        <taxon>Moraxellales</taxon>
        <taxon>Moraxellaceae</taxon>
        <taxon>Acinetobacter</taxon>
        <taxon>Acinetobacter calcoaceticus/baumannii complex</taxon>
    </lineage>
</organism>
<dbReference type="EMBL" id="JAUSQP010000001">
    <property type="protein sequence ID" value="MDP9802219.1"/>
    <property type="molecule type" value="Genomic_DNA"/>
</dbReference>
<sequence>MKRYIFIGLVTSLLSACSNNVLNPEASKQAQVQLRERKVKPPVLGTSKEWDSSFDCDPIKVKNLIGKTGLTEKQVLSMTNARIYRSAYLGEPVTEDFRPDRVTIVIDPKTKRIIASACG</sequence>
<name>A0ABD5AI28_ACICA</name>
<dbReference type="AlphaFoldDB" id="A0ABD5AI28"/>
<evidence type="ECO:0000313" key="2">
    <source>
        <dbReference type="Proteomes" id="UP001240164"/>
    </source>
</evidence>
<dbReference type="RefSeq" id="WP_307009503.1">
    <property type="nucleotide sequence ID" value="NZ_JAUSQP010000001.1"/>
</dbReference>
<proteinExistence type="predicted"/>
<reference evidence="1 2" key="1">
    <citation type="submission" date="2023-07" db="EMBL/GenBank/DDBJ databases">
        <title>Sorghum-associated microbial communities from plants grown in Nebraska, USA.</title>
        <authorList>
            <person name="Schachtman D."/>
        </authorList>
    </citation>
    <scope>NUCLEOTIDE SEQUENCE [LARGE SCALE GENOMIC DNA]</scope>
    <source>
        <strain evidence="1 2">CC146</strain>
    </source>
</reference>
<accession>A0ABD5AI28</accession>
<dbReference type="Gene3D" id="3.30.10.10">
    <property type="entry name" value="Trypsin Inhibitor V, subunit A"/>
    <property type="match status" value="1"/>
</dbReference>